<dbReference type="Proteomes" id="UP001140087">
    <property type="component" value="Unassembled WGS sequence"/>
</dbReference>
<evidence type="ECO:0000313" key="1">
    <source>
        <dbReference type="EMBL" id="KAJ2793010.1"/>
    </source>
</evidence>
<feature type="non-terminal residue" evidence="1">
    <location>
        <position position="1"/>
    </location>
</feature>
<dbReference type="EMBL" id="JANBUN010003041">
    <property type="protein sequence ID" value="KAJ2793010.1"/>
    <property type="molecule type" value="Genomic_DNA"/>
</dbReference>
<organism evidence="1 2">
    <name type="scientific">Coemansia helicoidea</name>
    <dbReference type="NCBI Taxonomy" id="1286919"/>
    <lineage>
        <taxon>Eukaryota</taxon>
        <taxon>Fungi</taxon>
        <taxon>Fungi incertae sedis</taxon>
        <taxon>Zoopagomycota</taxon>
        <taxon>Kickxellomycotina</taxon>
        <taxon>Kickxellomycetes</taxon>
        <taxon>Kickxellales</taxon>
        <taxon>Kickxellaceae</taxon>
        <taxon>Coemansia</taxon>
    </lineage>
</organism>
<accession>A0ACC1KPP0</accession>
<keyword evidence="1" id="KW-0012">Acyltransferase</keyword>
<keyword evidence="1" id="KW-0808">Transferase</keyword>
<evidence type="ECO:0000313" key="2">
    <source>
        <dbReference type="Proteomes" id="UP001140087"/>
    </source>
</evidence>
<protein>
    <submittedName>
        <fullName evidence="1">tRNA threonylcarbamoyladenosine biosynthesis protein kae1</fullName>
        <ecNumber evidence="1">2.3.1.234</ecNumber>
    </submittedName>
</protein>
<reference evidence="1" key="1">
    <citation type="submission" date="2022-07" db="EMBL/GenBank/DDBJ databases">
        <title>Phylogenomic reconstructions and comparative analyses of Kickxellomycotina fungi.</title>
        <authorList>
            <person name="Reynolds N.K."/>
            <person name="Stajich J.E."/>
            <person name="Barry K."/>
            <person name="Grigoriev I.V."/>
            <person name="Crous P."/>
            <person name="Smith M.E."/>
        </authorList>
    </citation>
    <scope>NUCLEOTIDE SEQUENCE</scope>
    <source>
        <strain evidence="1">BCRC 34780</strain>
    </source>
</reference>
<sequence>RAMAHIGSDEVLIVGGVGCNVRLQEMMGQMAEERGGKVYATDMRYCIDNGIMIAQAGALAFARGHSTPIADSWITQRFRTDQVHVDWRA</sequence>
<comment type="caution">
    <text evidence="1">The sequence shown here is derived from an EMBL/GenBank/DDBJ whole genome shotgun (WGS) entry which is preliminary data.</text>
</comment>
<gene>
    <name evidence="1" type="primary">KAE1_1</name>
    <name evidence="1" type="ORF">H4R21_006061</name>
</gene>
<proteinExistence type="predicted"/>
<dbReference type="EC" id="2.3.1.234" evidence="1"/>
<name>A0ACC1KPP0_9FUNG</name>
<keyword evidence="2" id="KW-1185">Reference proteome</keyword>